<dbReference type="EMBL" id="LR796420">
    <property type="protein sequence ID" value="CAB4143652.1"/>
    <property type="molecule type" value="Genomic_DNA"/>
</dbReference>
<evidence type="ECO:0000313" key="1">
    <source>
        <dbReference type="EMBL" id="CAB4143652.1"/>
    </source>
</evidence>
<protein>
    <submittedName>
        <fullName evidence="1">Uncharacterized protein</fullName>
    </submittedName>
</protein>
<gene>
    <name evidence="1" type="ORF">UFOVP449_242</name>
</gene>
<name>A0A6J5MBG4_9CAUD</name>
<reference evidence="1" key="1">
    <citation type="submission" date="2020-04" db="EMBL/GenBank/DDBJ databases">
        <authorList>
            <person name="Chiriac C."/>
            <person name="Salcher M."/>
            <person name="Ghai R."/>
            <person name="Kavagutti S V."/>
        </authorList>
    </citation>
    <scope>NUCLEOTIDE SEQUENCE</scope>
</reference>
<proteinExistence type="predicted"/>
<organism evidence="1">
    <name type="scientific">uncultured Caudovirales phage</name>
    <dbReference type="NCBI Taxonomy" id="2100421"/>
    <lineage>
        <taxon>Viruses</taxon>
        <taxon>Duplodnaviria</taxon>
        <taxon>Heunggongvirae</taxon>
        <taxon>Uroviricota</taxon>
        <taxon>Caudoviricetes</taxon>
        <taxon>Peduoviridae</taxon>
        <taxon>Maltschvirus</taxon>
        <taxon>Maltschvirus maltsch</taxon>
    </lineage>
</organism>
<accession>A0A6J5MBG4</accession>
<sequence length="71" mass="8495">MLIYGLNHKTINMKRLHVRFIKWLANRFGYKIAMLKAKNGTTYIEGDTELLRYVDIAGYFFKKQPLKRKND</sequence>